<dbReference type="HAMAP" id="MF_01937">
    <property type="entry name" value="MenA_1"/>
    <property type="match status" value="1"/>
</dbReference>
<comment type="caution">
    <text evidence="11">The sequence shown here is derived from an EMBL/GenBank/DDBJ whole genome shotgun (WGS) entry which is preliminary data.</text>
</comment>
<feature type="transmembrane region" description="Helical" evidence="8">
    <location>
        <begin position="128"/>
        <end position="152"/>
    </location>
</feature>
<keyword evidence="5 8" id="KW-0812">Transmembrane</keyword>
<dbReference type="PANTHER" id="PTHR13929:SF0">
    <property type="entry name" value="UBIA PRENYLTRANSFERASE DOMAIN-CONTAINING PROTEIN 1"/>
    <property type="match status" value="1"/>
</dbReference>
<dbReference type="GO" id="GO:0009234">
    <property type="term" value="P:menaquinone biosynthetic process"/>
    <property type="evidence" value="ECO:0007669"/>
    <property type="project" value="UniProtKB-UniRule"/>
</dbReference>
<dbReference type="GO" id="GO:0042371">
    <property type="term" value="P:vitamin K biosynthetic process"/>
    <property type="evidence" value="ECO:0007669"/>
    <property type="project" value="TreeGrafter"/>
</dbReference>
<comment type="subcellular location">
    <subcellularLocation>
        <location evidence="8">Cell membrane</location>
        <topology evidence="8">Multi-pass membrane protein</topology>
    </subcellularLocation>
    <subcellularLocation>
        <location evidence="1">Membrane</location>
        <topology evidence="1">Multi-pass membrane protein</topology>
    </subcellularLocation>
</comment>
<keyword evidence="3 8" id="KW-1003">Cell membrane</keyword>
<keyword evidence="2 8" id="KW-0474">Menaquinone biosynthesis</keyword>
<dbReference type="InterPro" id="IPR000537">
    <property type="entry name" value="UbiA_prenyltransferase"/>
</dbReference>
<keyword evidence="7 8" id="KW-0472">Membrane</keyword>
<dbReference type="GO" id="GO:0005886">
    <property type="term" value="C:plasma membrane"/>
    <property type="evidence" value="ECO:0007669"/>
    <property type="project" value="UniProtKB-SubCell"/>
</dbReference>
<proteinExistence type="inferred from homology"/>
<feature type="transmembrane region" description="Helical" evidence="8">
    <location>
        <begin position="201"/>
        <end position="220"/>
    </location>
</feature>
<evidence type="ECO:0000256" key="10">
    <source>
        <dbReference type="SAM" id="MobiDB-lite"/>
    </source>
</evidence>
<evidence type="ECO:0000256" key="9">
    <source>
        <dbReference type="NCBIfam" id="TIGR00751"/>
    </source>
</evidence>
<feature type="transmembrane region" description="Helical" evidence="8">
    <location>
        <begin position="258"/>
        <end position="278"/>
    </location>
</feature>
<evidence type="ECO:0000313" key="11">
    <source>
        <dbReference type="EMBL" id="EFO77053.1"/>
    </source>
</evidence>
<feature type="region of interest" description="Disordered" evidence="10">
    <location>
        <begin position="162"/>
        <end position="188"/>
    </location>
</feature>
<comment type="similarity">
    <text evidence="8">Belongs to the MenA family. Type 1 subfamily.</text>
</comment>
<protein>
    <recommendedName>
        <fullName evidence="8 9">1,4-dihydroxy-2-naphthoate octaprenyltransferase</fullName>
        <shortName evidence="8">DHNA-octaprenyltransferase</shortName>
        <ecNumber evidence="8 9">2.5.1.74</ecNumber>
    </recommendedName>
</protein>
<reference evidence="11 12" key="1">
    <citation type="submission" date="2010-10" db="EMBL/GenBank/DDBJ databases">
        <authorList>
            <person name="Durkin A.S."/>
            <person name="Madupu R."/>
            <person name="Torralba M."/>
            <person name="Gillis M."/>
            <person name="Methe B."/>
            <person name="Sutton G."/>
            <person name="Nelson K.E."/>
        </authorList>
    </citation>
    <scope>NUCLEOTIDE SEQUENCE [LARGE SCALE GENOMIC DNA]</scope>
    <source>
        <strain evidence="11 12">JCVIHMP022</strain>
    </source>
</reference>
<feature type="transmembrane region" description="Helical" evidence="8">
    <location>
        <begin position="362"/>
        <end position="385"/>
    </location>
</feature>
<comment type="catalytic activity">
    <reaction evidence="8">
        <text>an all-trans-polyprenyl diphosphate + 1,4-dihydroxy-2-naphthoate + H(+) = a 2-demethylmenaquinol + CO2 + diphosphate</text>
        <dbReference type="Rhea" id="RHEA:26478"/>
        <dbReference type="Rhea" id="RHEA-COMP:9563"/>
        <dbReference type="Rhea" id="RHEA-COMP:9564"/>
        <dbReference type="ChEBI" id="CHEBI:11173"/>
        <dbReference type="ChEBI" id="CHEBI:15378"/>
        <dbReference type="ChEBI" id="CHEBI:16526"/>
        <dbReference type="ChEBI" id="CHEBI:33019"/>
        <dbReference type="ChEBI" id="CHEBI:55437"/>
        <dbReference type="ChEBI" id="CHEBI:58914"/>
        <dbReference type="EC" id="2.5.1.74"/>
    </reaction>
</comment>
<dbReference type="InterPro" id="IPR004657">
    <property type="entry name" value="MenA"/>
</dbReference>
<feature type="transmembrane region" description="Helical" evidence="8">
    <location>
        <begin position="226"/>
        <end position="246"/>
    </location>
</feature>
<dbReference type="NCBIfam" id="TIGR00751">
    <property type="entry name" value="menA"/>
    <property type="match status" value="1"/>
</dbReference>
<dbReference type="CDD" id="cd13962">
    <property type="entry name" value="PT_UbiA_UBIAD1"/>
    <property type="match status" value="1"/>
</dbReference>
<evidence type="ECO:0000313" key="12">
    <source>
        <dbReference type="Proteomes" id="UP000003457"/>
    </source>
</evidence>
<dbReference type="AlphaFoldDB" id="A0AB72Z131"/>
<dbReference type="EMBL" id="AEHJ01000032">
    <property type="protein sequence ID" value="EFO77053.1"/>
    <property type="molecule type" value="Genomic_DNA"/>
</dbReference>
<dbReference type="EC" id="2.5.1.74" evidence="8 9"/>
<keyword evidence="6 8" id="KW-1133">Transmembrane helix</keyword>
<accession>A0AB72Z131</accession>
<feature type="compositionally biased region" description="Basic and acidic residues" evidence="10">
    <location>
        <begin position="162"/>
        <end position="172"/>
    </location>
</feature>
<sequence>MHARAGHVRECGQDLHQTCRDEIQHQNERPGDRYVTHRKMGMLEKLNPARNPRMALMKMSTWIRGARLKTLPLAIAPVIIGTALSWKGVFVYSQGGDILHEPCPFFGGQHDLKETKLGSMVGTCQTSLSWFVLVAVLCGCVALFLQIAANFANDYSDGVRGTDEGRGADMEPGRSSAGTLPTRDTPRGPARLVASGVNPRAVLAAAGINALIACLCGLVVCALTGYWWFILVGFACLVAGWCYVGGKHPYGYRCLGEVFVFVFFGLVATCGTMFALSGTVSLSGVWGGCAEGFVAVTVLCVNNLRDIESDHDHGKHTWMTVLGRSKGAVLTISLLTMASAMAILFLLVLWRSTFVAKGVPAVSIVPIAATLIMCVIHAAAIAAIAKERYKAALPLCSLGSLVLAVTFAVSSMFM</sequence>
<evidence type="ECO:0000256" key="2">
    <source>
        <dbReference type="ARBA" id="ARBA00022428"/>
    </source>
</evidence>
<comment type="function">
    <text evidence="8">Conversion of 1,4-dihydroxy-2-naphthoate (DHNA) to demethylmenaquinone (DMK).</text>
</comment>
<evidence type="ECO:0000256" key="3">
    <source>
        <dbReference type="ARBA" id="ARBA00022475"/>
    </source>
</evidence>
<dbReference type="PANTHER" id="PTHR13929">
    <property type="entry name" value="1,4-DIHYDROXY-2-NAPHTHOATE OCTAPRENYLTRANSFERASE"/>
    <property type="match status" value="1"/>
</dbReference>
<keyword evidence="4 8" id="KW-0808">Transferase</keyword>
<organism evidence="11 12">
    <name type="scientific">Bifidobacterium dentium JCVIHMP022</name>
    <dbReference type="NCBI Taxonomy" id="553191"/>
    <lineage>
        <taxon>Bacteria</taxon>
        <taxon>Bacillati</taxon>
        <taxon>Actinomycetota</taxon>
        <taxon>Actinomycetes</taxon>
        <taxon>Bifidobacteriales</taxon>
        <taxon>Bifidobacteriaceae</taxon>
        <taxon>Bifidobacterium</taxon>
    </lineage>
</organism>
<dbReference type="GO" id="GO:0046428">
    <property type="term" value="F:1,4-dihydroxy-2-naphthoate polyprenyltransferase activity"/>
    <property type="evidence" value="ECO:0007669"/>
    <property type="project" value="UniProtKB-UniRule"/>
</dbReference>
<dbReference type="Pfam" id="PF01040">
    <property type="entry name" value="UbiA"/>
    <property type="match status" value="1"/>
</dbReference>
<evidence type="ECO:0000256" key="1">
    <source>
        <dbReference type="ARBA" id="ARBA00004141"/>
    </source>
</evidence>
<feature type="transmembrane region" description="Helical" evidence="8">
    <location>
        <begin position="392"/>
        <end position="413"/>
    </location>
</feature>
<dbReference type="Proteomes" id="UP000003457">
    <property type="component" value="Unassembled WGS sequence"/>
</dbReference>
<comment type="pathway">
    <text evidence="8">Quinol/quinone metabolism; menaquinone biosynthesis; menaquinol from 1,4-dihydroxy-2-naphthoate: step 1/2.</text>
</comment>
<name>A0AB72Z131_9BIFI</name>
<gene>
    <name evidence="8 11" type="primary">menA</name>
    <name evidence="11" type="ORF">HMPREF9003_0825</name>
</gene>
<evidence type="ECO:0000256" key="6">
    <source>
        <dbReference type="ARBA" id="ARBA00022989"/>
    </source>
</evidence>
<evidence type="ECO:0000256" key="5">
    <source>
        <dbReference type="ARBA" id="ARBA00022692"/>
    </source>
</evidence>
<evidence type="ECO:0000256" key="7">
    <source>
        <dbReference type="ARBA" id="ARBA00023136"/>
    </source>
</evidence>
<dbReference type="InterPro" id="IPR026046">
    <property type="entry name" value="UBIAD1"/>
</dbReference>
<feature type="transmembrane region" description="Helical" evidence="8">
    <location>
        <begin position="325"/>
        <end position="350"/>
    </location>
</feature>
<evidence type="ECO:0000256" key="4">
    <source>
        <dbReference type="ARBA" id="ARBA00022679"/>
    </source>
</evidence>
<feature type="transmembrane region" description="Helical" evidence="8">
    <location>
        <begin position="66"/>
        <end position="86"/>
    </location>
</feature>
<evidence type="ECO:0000256" key="8">
    <source>
        <dbReference type="HAMAP-Rule" id="MF_01937"/>
    </source>
</evidence>